<dbReference type="Proteomes" id="UP001647509">
    <property type="component" value="Unassembled WGS sequence"/>
</dbReference>
<evidence type="ECO:0000313" key="2">
    <source>
        <dbReference type="Proteomes" id="UP001647509"/>
    </source>
</evidence>
<dbReference type="EMBL" id="JAHKPD010000008">
    <property type="protein sequence ID" value="MBU2949912.1"/>
    <property type="molecule type" value="Genomic_DNA"/>
</dbReference>
<gene>
    <name evidence="1" type="ORF">KO493_04285</name>
</gene>
<keyword evidence="2" id="KW-1185">Reference proteome</keyword>
<proteinExistence type="predicted"/>
<reference evidence="1" key="1">
    <citation type="submission" date="2021-05" db="EMBL/GenBank/DDBJ databases">
        <title>Draft genomes of bacteria isolated from model marine particles.</title>
        <authorList>
            <person name="Datta M.S."/>
            <person name="Schwartzman J.A."/>
            <person name="Enke T.N."/>
            <person name="Saavedra J."/>
            <person name="Cermak N."/>
            <person name="Cordero O.X."/>
        </authorList>
    </citation>
    <scope>NUCLEOTIDE SEQUENCE</scope>
    <source>
        <strain evidence="1">I2M19</strain>
    </source>
</reference>
<sequence length="321" mass="35821">MLERVISVLIICLFFGCKSEQKSGSKENIKAKLVYKIEAKLGEGAIWNYKTQELYWVDIEGKSLHVYNPKLKTNKVFKTKSRIGTVVPIDEMETIIALEDGVYILNNKSGDYKMFTDMSNELEGCRLNDGKCDPSGRLWVGSMHLNQEKGKANLYTINGKGVLEQKLSNRTISNGIVWTANRNTMYYIDTPTSQIKAYDYDDKTGGISNERIAVQIPVDFGFPDGMTIDAEDMLWVGMWNGNAVIRFNPKTGKVLQKIEVPAHNVTACAFGGKNLEILYITTASVDMTEEEHKAFPLAGSLFSVIPGVKGVQSTMFNKAIN</sequence>
<protein>
    <submittedName>
        <fullName evidence="1">SMP-30/gluconolactonase/LRE family protein</fullName>
    </submittedName>
</protein>
<name>A0ACC5U6G8_9FLAO</name>
<organism evidence="1 2">
    <name type="scientific">Pseudotamlana agarivorans</name>
    <dbReference type="NCBI Taxonomy" id="481183"/>
    <lineage>
        <taxon>Bacteria</taxon>
        <taxon>Pseudomonadati</taxon>
        <taxon>Bacteroidota</taxon>
        <taxon>Flavobacteriia</taxon>
        <taxon>Flavobacteriales</taxon>
        <taxon>Flavobacteriaceae</taxon>
        <taxon>Pseudotamlana</taxon>
    </lineage>
</organism>
<accession>A0ACC5U6G8</accession>
<comment type="caution">
    <text evidence="1">The sequence shown here is derived from an EMBL/GenBank/DDBJ whole genome shotgun (WGS) entry which is preliminary data.</text>
</comment>
<evidence type="ECO:0000313" key="1">
    <source>
        <dbReference type="EMBL" id="MBU2949912.1"/>
    </source>
</evidence>